<dbReference type="Gene3D" id="3.10.50.10">
    <property type="match status" value="1"/>
</dbReference>
<feature type="compositionally biased region" description="Basic and acidic residues" evidence="1">
    <location>
        <begin position="437"/>
        <end position="446"/>
    </location>
</feature>
<dbReference type="InterPro" id="IPR017853">
    <property type="entry name" value="GH"/>
</dbReference>
<feature type="region of interest" description="Disordered" evidence="1">
    <location>
        <begin position="437"/>
        <end position="461"/>
    </location>
</feature>
<evidence type="ECO:0000313" key="4">
    <source>
        <dbReference type="Proteomes" id="UP001642540"/>
    </source>
</evidence>
<evidence type="ECO:0000259" key="2">
    <source>
        <dbReference type="PROSITE" id="PS51910"/>
    </source>
</evidence>
<evidence type="ECO:0000256" key="1">
    <source>
        <dbReference type="SAM" id="MobiDB-lite"/>
    </source>
</evidence>
<dbReference type="SMART" id="SM00636">
    <property type="entry name" value="Glyco_18"/>
    <property type="match status" value="1"/>
</dbReference>
<feature type="compositionally biased region" description="Polar residues" evidence="1">
    <location>
        <begin position="447"/>
        <end position="461"/>
    </location>
</feature>
<dbReference type="InterPro" id="IPR029070">
    <property type="entry name" value="Chitinase_insertion_sf"/>
</dbReference>
<dbReference type="Gene3D" id="3.20.20.80">
    <property type="entry name" value="Glycosidases"/>
    <property type="match status" value="1"/>
</dbReference>
<dbReference type="PROSITE" id="PS51910">
    <property type="entry name" value="GH18_2"/>
    <property type="match status" value="1"/>
</dbReference>
<proteinExistence type="predicted"/>
<keyword evidence="4" id="KW-1185">Reference proteome</keyword>
<organism evidence="3 4">
    <name type="scientific">Orchesella dallaii</name>
    <dbReference type="NCBI Taxonomy" id="48710"/>
    <lineage>
        <taxon>Eukaryota</taxon>
        <taxon>Metazoa</taxon>
        <taxon>Ecdysozoa</taxon>
        <taxon>Arthropoda</taxon>
        <taxon>Hexapoda</taxon>
        <taxon>Collembola</taxon>
        <taxon>Entomobryomorpha</taxon>
        <taxon>Entomobryoidea</taxon>
        <taxon>Orchesellidae</taxon>
        <taxon>Orchesellinae</taxon>
        <taxon>Orchesella</taxon>
    </lineage>
</organism>
<dbReference type="SUPFAM" id="SSF51445">
    <property type="entry name" value="(Trans)glycosidases"/>
    <property type="match status" value="1"/>
</dbReference>
<dbReference type="EMBL" id="CAXLJM020000041">
    <property type="protein sequence ID" value="CAL8109498.1"/>
    <property type="molecule type" value="Genomic_DNA"/>
</dbReference>
<dbReference type="PANTHER" id="PTHR11177:SF403">
    <property type="entry name" value="CHITINASE 2-RELATED"/>
    <property type="match status" value="1"/>
</dbReference>
<sequence length="492" mass="55083">MAFKVRLLLPLCIVTILLYPIKGTRIMQLPIEMGFKGDISKSTVEHHNKTVVCMLDSWAHWRDNEGKFSLSDIDASLCTQLVYRNVDVDDKTFEINIRDPDLAESAGWFKGIIGHSNNYPKLKVLLSVGGWNEGSKTFSELADDYRKRTAFVQSVVGTLQKYGFHGLDLAWEYPAWSLTGGSAKDKKNLLLLLRELRDAFGNSTLLVLTVSGDRYVAEPAYDIKAIDKFVDQFNVRAFDFAGAWNELANHHAPLKDKEGHRSVQEAIQFYLDGGAKPEKIVLGIPFYGRTFLLKEDPPLQGDVMNTSGLGKPIRSGFKGNWVPDTLLGGYHEICHNITKTTDWLTYVDNFCMVPFARSGRHWISFDSPESVASKVEFAIGSRLKGVLAWTIDTDDFKGTACQANEEGGAKVTYPLLRTINYEFTKEMEKARDALGNHPAYRDENQHDNNANENSSPRPDTKLTLTVVNTSTCKSASLNLFGILFIVILTTFS</sequence>
<dbReference type="Proteomes" id="UP001642540">
    <property type="component" value="Unassembled WGS sequence"/>
</dbReference>
<dbReference type="InterPro" id="IPR001223">
    <property type="entry name" value="Glyco_hydro18_cat"/>
</dbReference>
<dbReference type="SUPFAM" id="SSF54556">
    <property type="entry name" value="Chitinase insertion domain"/>
    <property type="match status" value="1"/>
</dbReference>
<dbReference type="InterPro" id="IPR011583">
    <property type="entry name" value="Chitinase_II/V-like_cat"/>
</dbReference>
<evidence type="ECO:0000313" key="3">
    <source>
        <dbReference type="EMBL" id="CAL8109498.1"/>
    </source>
</evidence>
<comment type="caution">
    <text evidence="3">The sequence shown here is derived from an EMBL/GenBank/DDBJ whole genome shotgun (WGS) entry which is preliminary data.</text>
</comment>
<dbReference type="PANTHER" id="PTHR11177">
    <property type="entry name" value="CHITINASE"/>
    <property type="match status" value="1"/>
</dbReference>
<name>A0ABP1QND6_9HEXA</name>
<dbReference type="Pfam" id="PF00704">
    <property type="entry name" value="Glyco_hydro_18"/>
    <property type="match status" value="1"/>
</dbReference>
<gene>
    <name evidence="3" type="ORF">ODALV1_LOCUS13423</name>
</gene>
<reference evidence="3 4" key="1">
    <citation type="submission" date="2024-08" db="EMBL/GenBank/DDBJ databases">
        <authorList>
            <person name="Cucini C."/>
            <person name="Frati F."/>
        </authorList>
    </citation>
    <scope>NUCLEOTIDE SEQUENCE [LARGE SCALE GENOMIC DNA]</scope>
</reference>
<dbReference type="InterPro" id="IPR050314">
    <property type="entry name" value="Glycosyl_Hydrlase_18"/>
</dbReference>
<protein>
    <recommendedName>
        <fullName evidence="2">GH18 domain-containing protein</fullName>
    </recommendedName>
</protein>
<feature type="domain" description="GH18" evidence="2">
    <location>
        <begin position="49"/>
        <end position="426"/>
    </location>
</feature>
<accession>A0ABP1QND6</accession>